<evidence type="ECO:0000256" key="4">
    <source>
        <dbReference type="ARBA" id="ARBA00022618"/>
    </source>
</evidence>
<dbReference type="GO" id="GO:0005694">
    <property type="term" value="C:chromosome"/>
    <property type="evidence" value="ECO:0007669"/>
    <property type="project" value="TreeGrafter"/>
</dbReference>
<dbReference type="GO" id="GO:0003677">
    <property type="term" value="F:DNA binding"/>
    <property type="evidence" value="ECO:0007669"/>
    <property type="project" value="UniProtKB-KW"/>
</dbReference>
<dbReference type="Pfam" id="PF17762">
    <property type="entry name" value="HTH_ParB"/>
    <property type="match status" value="1"/>
</dbReference>
<gene>
    <name evidence="9" type="ORF">SAMN04489758_13128</name>
</gene>
<dbReference type="FunFam" id="1.10.10.2830:FF:000001">
    <property type="entry name" value="Chromosome partitioning protein ParB"/>
    <property type="match status" value="1"/>
</dbReference>
<keyword evidence="5" id="KW-0238">DNA-binding</keyword>
<dbReference type="CDD" id="cd16393">
    <property type="entry name" value="SPO0J_N"/>
    <property type="match status" value="1"/>
</dbReference>
<dbReference type="InterPro" id="IPR003115">
    <property type="entry name" value="ParB_N"/>
</dbReference>
<sequence>MLEKVYKQIDINKIEANENQPRKVFDDEKIEELATSIKENGLIQPIIVRKLNRSYQIIAGERRFRACKLAGLKTVPCIIKDIDDKQVDTYAIIENIQRENLSPIEEAKAYKTLMDTYSMNQTELANKVGKKQSTIANKLRLLKLSDDVKYALKAKQITERHARAMLSLDKERQQSVLQEVLKKSLNVKQTELLVSKPLKEKSKSKKGPLKAVSQNFKIAINTINQATELIQKSGIPVISETEEADDEYIITLRVKK</sequence>
<dbReference type="AlphaFoldDB" id="A0A1I0GJZ2"/>
<dbReference type="RefSeq" id="WP_092355422.1">
    <property type="nucleotide sequence ID" value="NZ_FOIN01000031.1"/>
</dbReference>
<protein>
    <submittedName>
        <fullName evidence="9">Chromosome partitioning protein, ParB family</fullName>
    </submittedName>
</protein>
<dbReference type="GeneID" id="78289060"/>
<dbReference type="EMBL" id="FOIN01000031">
    <property type="protein sequence ID" value="SET71309.1"/>
    <property type="molecule type" value="Genomic_DNA"/>
</dbReference>
<comment type="subcellular location">
    <subcellularLocation>
        <location evidence="1">Cytoplasm</location>
        <location evidence="1">Nucleoid</location>
    </subcellularLocation>
</comment>
<dbReference type="PANTHER" id="PTHR33375:SF8">
    <property type="entry name" value="NUCLEOID OCCLUSION PROTEIN"/>
    <property type="match status" value="1"/>
</dbReference>
<accession>A0A1I0GJZ2</accession>
<organism evidence="9 10">
    <name type="scientific">Thomasclavelia cocleata</name>
    <dbReference type="NCBI Taxonomy" id="69824"/>
    <lineage>
        <taxon>Bacteria</taxon>
        <taxon>Bacillati</taxon>
        <taxon>Bacillota</taxon>
        <taxon>Erysipelotrichia</taxon>
        <taxon>Erysipelotrichales</taxon>
        <taxon>Coprobacillaceae</taxon>
        <taxon>Thomasclavelia</taxon>
    </lineage>
</organism>
<dbReference type="GO" id="GO:0009295">
    <property type="term" value="C:nucleoid"/>
    <property type="evidence" value="ECO:0007669"/>
    <property type="project" value="UniProtKB-SubCell"/>
</dbReference>
<dbReference type="SUPFAM" id="SSF110849">
    <property type="entry name" value="ParB/Sulfiredoxin"/>
    <property type="match status" value="1"/>
</dbReference>
<evidence type="ECO:0000256" key="6">
    <source>
        <dbReference type="ARBA" id="ARBA00023210"/>
    </source>
</evidence>
<dbReference type="NCBIfam" id="TIGR00180">
    <property type="entry name" value="parB_part"/>
    <property type="match status" value="1"/>
</dbReference>
<dbReference type="OrthoDB" id="9802051at2"/>
<keyword evidence="3" id="KW-0963">Cytoplasm</keyword>
<name>A0A1I0GJZ2_9FIRM</name>
<keyword evidence="7" id="KW-0131">Cell cycle</keyword>
<evidence type="ECO:0000313" key="9">
    <source>
        <dbReference type="EMBL" id="SET71309.1"/>
    </source>
</evidence>
<evidence type="ECO:0000256" key="5">
    <source>
        <dbReference type="ARBA" id="ARBA00023125"/>
    </source>
</evidence>
<dbReference type="Pfam" id="PF02195">
    <property type="entry name" value="ParB_N"/>
    <property type="match status" value="1"/>
</dbReference>
<dbReference type="Proteomes" id="UP000198558">
    <property type="component" value="Unassembled WGS sequence"/>
</dbReference>
<dbReference type="InterPro" id="IPR036086">
    <property type="entry name" value="ParB/Sulfiredoxin_sf"/>
</dbReference>
<keyword evidence="10" id="KW-1185">Reference proteome</keyword>
<keyword evidence="4" id="KW-0132">Cell division</keyword>
<dbReference type="Gene3D" id="3.90.1530.30">
    <property type="match status" value="1"/>
</dbReference>
<dbReference type="Gene3D" id="1.10.10.2830">
    <property type="match status" value="1"/>
</dbReference>
<dbReference type="GO" id="GO:0000917">
    <property type="term" value="P:division septum assembly"/>
    <property type="evidence" value="ECO:0007669"/>
    <property type="project" value="UniProtKB-KW"/>
</dbReference>
<feature type="domain" description="ParB-like N-terminal" evidence="8">
    <location>
        <begin position="7"/>
        <end position="96"/>
    </location>
</feature>
<evidence type="ECO:0000256" key="7">
    <source>
        <dbReference type="ARBA" id="ARBA00023306"/>
    </source>
</evidence>
<dbReference type="PANTHER" id="PTHR33375">
    <property type="entry name" value="CHROMOSOME-PARTITIONING PROTEIN PARB-RELATED"/>
    <property type="match status" value="1"/>
</dbReference>
<dbReference type="InterPro" id="IPR041468">
    <property type="entry name" value="HTH_ParB/Spo0J"/>
</dbReference>
<evidence type="ECO:0000259" key="8">
    <source>
        <dbReference type="SMART" id="SM00470"/>
    </source>
</evidence>
<keyword evidence="6" id="KW-0717">Septation</keyword>
<dbReference type="SMART" id="SM00470">
    <property type="entry name" value="ParB"/>
    <property type="match status" value="1"/>
</dbReference>
<proteinExistence type="inferred from homology"/>
<reference evidence="10" key="1">
    <citation type="submission" date="2016-10" db="EMBL/GenBank/DDBJ databases">
        <authorList>
            <person name="Varghese N."/>
            <person name="Submissions S."/>
        </authorList>
    </citation>
    <scope>NUCLEOTIDE SEQUENCE [LARGE SCALE GENOMIC DNA]</scope>
    <source>
        <strain evidence="10">DSM 1551</strain>
    </source>
</reference>
<evidence type="ECO:0000256" key="2">
    <source>
        <dbReference type="ARBA" id="ARBA00006295"/>
    </source>
</evidence>
<comment type="similarity">
    <text evidence="2">Belongs to the ParB family.</text>
</comment>
<dbReference type="GO" id="GO:0007059">
    <property type="term" value="P:chromosome segregation"/>
    <property type="evidence" value="ECO:0007669"/>
    <property type="project" value="TreeGrafter"/>
</dbReference>
<dbReference type="InterPro" id="IPR023705">
    <property type="entry name" value="Nucleoid_occlusion_protein"/>
</dbReference>
<evidence type="ECO:0000256" key="1">
    <source>
        <dbReference type="ARBA" id="ARBA00004453"/>
    </source>
</evidence>
<dbReference type="FunFam" id="3.90.1530.30:FF:000001">
    <property type="entry name" value="Chromosome partitioning protein ParB"/>
    <property type="match status" value="1"/>
</dbReference>
<evidence type="ECO:0000256" key="3">
    <source>
        <dbReference type="ARBA" id="ARBA00022490"/>
    </source>
</evidence>
<evidence type="ECO:0000313" key="10">
    <source>
        <dbReference type="Proteomes" id="UP000198558"/>
    </source>
</evidence>
<dbReference type="InterPro" id="IPR004437">
    <property type="entry name" value="ParB/RepB/Spo0J"/>
</dbReference>
<dbReference type="GO" id="GO:0045881">
    <property type="term" value="P:positive regulation of sporulation resulting in formation of a cellular spore"/>
    <property type="evidence" value="ECO:0007669"/>
    <property type="project" value="TreeGrafter"/>
</dbReference>
<dbReference type="InterPro" id="IPR050336">
    <property type="entry name" value="Chromosome_partition/occlusion"/>
</dbReference>
<dbReference type="NCBIfam" id="TIGR04285">
    <property type="entry name" value="nucleoid_noc"/>
    <property type="match status" value="1"/>
</dbReference>